<evidence type="ECO:0000313" key="16">
    <source>
        <dbReference type="EMBL" id="GBP28172.1"/>
    </source>
</evidence>
<evidence type="ECO:0000256" key="5">
    <source>
        <dbReference type="ARBA" id="ARBA00010617"/>
    </source>
</evidence>
<evidence type="ECO:0000256" key="13">
    <source>
        <dbReference type="ARBA" id="ARBA00023136"/>
    </source>
</evidence>
<dbReference type="OrthoDB" id="1470350at2759"/>
<dbReference type="InterPro" id="IPR017972">
    <property type="entry name" value="Cyt_P450_CS"/>
</dbReference>
<name>A0A4C1UQB9_EUMVA</name>
<keyword evidence="6 14" id="KW-0349">Heme</keyword>
<dbReference type="Gene3D" id="1.10.630.10">
    <property type="entry name" value="Cytochrome P450"/>
    <property type="match status" value="1"/>
</dbReference>
<dbReference type="GO" id="GO:0020037">
    <property type="term" value="F:heme binding"/>
    <property type="evidence" value="ECO:0007669"/>
    <property type="project" value="InterPro"/>
</dbReference>
<evidence type="ECO:0000256" key="7">
    <source>
        <dbReference type="ARBA" id="ARBA00022723"/>
    </source>
</evidence>
<protein>
    <submittedName>
        <fullName evidence="16">Probable cytochrome P450 4ac3</fullName>
    </submittedName>
</protein>
<feature type="binding site" description="axial binding residue" evidence="14">
    <location>
        <position position="231"/>
    </location>
    <ligand>
        <name>heme</name>
        <dbReference type="ChEBI" id="CHEBI:30413"/>
    </ligand>
    <ligandPart>
        <name>Fe</name>
        <dbReference type="ChEBI" id="CHEBI:18248"/>
    </ligandPart>
</feature>
<gene>
    <name evidence="16" type="primary">Cyp4ac3</name>
    <name evidence="16" type="ORF">EVAR_76267_1</name>
</gene>
<keyword evidence="8" id="KW-0256">Endoplasmic reticulum</keyword>
<dbReference type="GO" id="GO:0005789">
    <property type="term" value="C:endoplasmic reticulum membrane"/>
    <property type="evidence" value="ECO:0007669"/>
    <property type="project" value="UniProtKB-SubCell"/>
</dbReference>
<keyword evidence="13" id="KW-0472">Membrane</keyword>
<evidence type="ECO:0000256" key="2">
    <source>
        <dbReference type="ARBA" id="ARBA00003690"/>
    </source>
</evidence>
<keyword evidence="12 15" id="KW-0503">Monooxygenase</keyword>
<organism evidence="16 17">
    <name type="scientific">Eumeta variegata</name>
    <name type="common">Bagworm moth</name>
    <name type="synonym">Eumeta japonica</name>
    <dbReference type="NCBI Taxonomy" id="151549"/>
    <lineage>
        <taxon>Eukaryota</taxon>
        <taxon>Metazoa</taxon>
        <taxon>Ecdysozoa</taxon>
        <taxon>Arthropoda</taxon>
        <taxon>Hexapoda</taxon>
        <taxon>Insecta</taxon>
        <taxon>Pterygota</taxon>
        <taxon>Neoptera</taxon>
        <taxon>Endopterygota</taxon>
        <taxon>Lepidoptera</taxon>
        <taxon>Glossata</taxon>
        <taxon>Ditrysia</taxon>
        <taxon>Tineoidea</taxon>
        <taxon>Psychidae</taxon>
        <taxon>Oiketicinae</taxon>
        <taxon>Eumeta</taxon>
    </lineage>
</organism>
<comment type="caution">
    <text evidence="16">The sequence shown here is derived from an EMBL/GenBank/DDBJ whole genome shotgun (WGS) entry which is preliminary data.</text>
</comment>
<keyword evidence="17" id="KW-1185">Reference proteome</keyword>
<evidence type="ECO:0000256" key="9">
    <source>
        <dbReference type="ARBA" id="ARBA00022848"/>
    </source>
</evidence>
<dbReference type="EMBL" id="BGZK01000203">
    <property type="protein sequence ID" value="GBP28172.1"/>
    <property type="molecule type" value="Genomic_DNA"/>
</dbReference>
<dbReference type="InterPro" id="IPR050196">
    <property type="entry name" value="Cytochrome_P450_Monoox"/>
</dbReference>
<evidence type="ECO:0000256" key="15">
    <source>
        <dbReference type="RuleBase" id="RU000461"/>
    </source>
</evidence>
<dbReference type="GO" id="GO:0004497">
    <property type="term" value="F:monooxygenase activity"/>
    <property type="evidence" value="ECO:0007669"/>
    <property type="project" value="UniProtKB-KW"/>
</dbReference>
<dbReference type="InterPro" id="IPR002401">
    <property type="entry name" value="Cyt_P450_E_grp-I"/>
</dbReference>
<comment type="function">
    <text evidence="2">May be involved in the metabolism of insect hormones and in the breakdown of synthetic insecticides.</text>
</comment>
<evidence type="ECO:0000256" key="12">
    <source>
        <dbReference type="ARBA" id="ARBA00023033"/>
    </source>
</evidence>
<evidence type="ECO:0000256" key="14">
    <source>
        <dbReference type="PIRSR" id="PIRSR602401-1"/>
    </source>
</evidence>
<evidence type="ECO:0000256" key="11">
    <source>
        <dbReference type="ARBA" id="ARBA00023004"/>
    </source>
</evidence>
<comment type="similarity">
    <text evidence="5 15">Belongs to the cytochrome P450 family.</text>
</comment>
<dbReference type="GO" id="GO:0005506">
    <property type="term" value="F:iron ion binding"/>
    <property type="evidence" value="ECO:0007669"/>
    <property type="project" value="InterPro"/>
</dbReference>
<sequence length="285" mass="32586">MCIRPVMTYASPVFVHAKPDTLCDLQVVQNKFCRRAADTPWYVKNSVLHQDIELPIISKFMKDASEWFFDIASNHPNPLLVSAVSYGSPPPYHFCRRPRNVLLDPPDNLTVETEKLIEGSHAPTASPCRIGRVLDEGVKALGSRHCSHKLFRRFLVLASRTHLCARSHGRPIIENNFKVPANIDCTILIYDLHRRSDQFAEPLKFQPERFAGPPTWHPYAYIPFSAGPRNCIGQKFAMIEMKLAVSAVLRRFSLKPVTRPQDVVFTTDFILRAKHPIYVKLEQRE</sequence>
<comment type="cofactor">
    <cofactor evidence="1 14">
        <name>heme</name>
        <dbReference type="ChEBI" id="CHEBI:30413"/>
    </cofactor>
</comment>
<evidence type="ECO:0000256" key="3">
    <source>
        <dbReference type="ARBA" id="ARBA00004174"/>
    </source>
</evidence>
<keyword evidence="11 14" id="KW-0408">Iron</keyword>
<dbReference type="GO" id="GO:0016705">
    <property type="term" value="F:oxidoreductase activity, acting on paired donors, with incorporation or reduction of molecular oxygen"/>
    <property type="evidence" value="ECO:0007669"/>
    <property type="project" value="InterPro"/>
</dbReference>
<evidence type="ECO:0000256" key="8">
    <source>
        <dbReference type="ARBA" id="ARBA00022824"/>
    </source>
</evidence>
<dbReference type="Pfam" id="PF00067">
    <property type="entry name" value="p450"/>
    <property type="match status" value="1"/>
</dbReference>
<evidence type="ECO:0000313" key="17">
    <source>
        <dbReference type="Proteomes" id="UP000299102"/>
    </source>
</evidence>
<dbReference type="PRINTS" id="PR00463">
    <property type="entry name" value="EP450I"/>
</dbReference>
<evidence type="ECO:0000256" key="10">
    <source>
        <dbReference type="ARBA" id="ARBA00023002"/>
    </source>
</evidence>
<dbReference type="SUPFAM" id="SSF48264">
    <property type="entry name" value="Cytochrome P450"/>
    <property type="match status" value="1"/>
</dbReference>
<accession>A0A4C1UQB9</accession>
<keyword evidence="7 14" id="KW-0479">Metal-binding</keyword>
<comment type="subcellular location">
    <subcellularLocation>
        <location evidence="4">Endoplasmic reticulum membrane</location>
        <topology evidence="4">Peripheral membrane protein</topology>
    </subcellularLocation>
    <subcellularLocation>
        <location evidence="3">Microsome membrane</location>
        <topology evidence="3">Peripheral membrane protein</topology>
    </subcellularLocation>
</comment>
<evidence type="ECO:0000256" key="6">
    <source>
        <dbReference type="ARBA" id="ARBA00022617"/>
    </source>
</evidence>
<evidence type="ECO:0000256" key="4">
    <source>
        <dbReference type="ARBA" id="ARBA00004406"/>
    </source>
</evidence>
<reference evidence="16 17" key="1">
    <citation type="journal article" date="2019" name="Commun. Biol.">
        <title>The bagworm genome reveals a unique fibroin gene that provides high tensile strength.</title>
        <authorList>
            <person name="Kono N."/>
            <person name="Nakamura H."/>
            <person name="Ohtoshi R."/>
            <person name="Tomita M."/>
            <person name="Numata K."/>
            <person name="Arakawa K."/>
        </authorList>
    </citation>
    <scope>NUCLEOTIDE SEQUENCE [LARGE SCALE GENOMIC DNA]</scope>
</reference>
<dbReference type="InterPro" id="IPR036396">
    <property type="entry name" value="Cyt_P450_sf"/>
</dbReference>
<dbReference type="PROSITE" id="PS00086">
    <property type="entry name" value="CYTOCHROME_P450"/>
    <property type="match status" value="1"/>
</dbReference>
<dbReference type="PANTHER" id="PTHR24291">
    <property type="entry name" value="CYTOCHROME P450 FAMILY 4"/>
    <property type="match status" value="1"/>
</dbReference>
<keyword evidence="9" id="KW-0492">Microsome</keyword>
<dbReference type="STRING" id="151549.A0A4C1UQB9"/>
<proteinExistence type="inferred from homology"/>
<keyword evidence="10 15" id="KW-0560">Oxidoreductase</keyword>
<dbReference type="InterPro" id="IPR001128">
    <property type="entry name" value="Cyt_P450"/>
</dbReference>
<evidence type="ECO:0000256" key="1">
    <source>
        <dbReference type="ARBA" id="ARBA00001971"/>
    </source>
</evidence>
<dbReference type="AlphaFoldDB" id="A0A4C1UQB9"/>
<dbReference type="Proteomes" id="UP000299102">
    <property type="component" value="Unassembled WGS sequence"/>
</dbReference>
<dbReference type="PANTHER" id="PTHR24291:SF189">
    <property type="entry name" value="CYTOCHROME P450 4C3-RELATED"/>
    <property type="match status" value="1"/>
</dbReference>